<dbReference type="PANTHER" id="PTHR43584:SF8">
    <property type="entry name" value="N-ACETYLMURAMATE ALPHA-1-PHOSPHATE URIDYLYLTRANSFERASE"/>
    <property type="match status" value="1"/>
</dbReference>
<proteinExistence type="predicted"/>
<dbReference type="PANTHER" id="PTHR43584">
    <property type="entry name" value="NUCLEOTIDYL TRANSFERASE"/>
    <property type="match status" value="1"/>
</dbReference>
<keyword evidence="2" id="KW-0548">Nucleotidyltransferase</keyword>
<dbReference type="Pfam" id="PF00483">
    <property type="entry name" value="NTP_transferase"/>
    <property type="match status" value="1"/>
</dbReference>
<evidence type="ECO:0000256" key="2">
    <source>
        <dbReference type="ARBA" id="ARBA00022695"/>
    </source>
</evidence>
<sequence>MNDKAFFPCAGFGTRMQEWTKELPKPLLTVSGIPLIYYSFYWAKRWGVKDAIANSHYHADKLESRLCSFDEFKLQISKEQPIILGTGGGIRTAIDRFWNIEDEFLVINPDFILFPESDFSPWPTQEERNRFDCILYMSEKPPGASYTGLSLSDGKVSFENGDFFYLGLSWMKGPCLSDLQPNVPYDLADTFRELAKKNRIGGKIFPGEFLDLGEKDLYERYRESDFGIRLGDNWKEFIGNLSSGA</sequence>
<dbReference type="STRING" id="1193011.LEP1GSC058_2770"/>
<dbReference type="GO" id="GO:0016779">
    <property type="term" value="F:nucleotidyltransferase activity"/>
    <property type="evidence" value="ECO:0007669"/>
    <property type="project" value="UniProtKB-KW"/>
</dbReference>
<dbReference type="Gene3D" id="3.90.550.10">
    <property type="entry name" value="Spore Coat Polysaccharide Biosynthesis Protein SpsA, Chain A"/>
    <property type="match status" value="1"/>
</dbReference>
<keyword evidence="1 4" id="KW-0808">Transferase</keyword>
<dbReference type="InterPro" id="IPR050065">
    <property type="entry name" value="GlmU-like"/>
</dbReference>
<keyword evidence="5" id="KW-1185">Reference proteome</keyword>
<comment type="caution">
    <text evidence="4">The sequence shown here is derived from an EMBL/GenBank/DDBJ whole genome shotgun (WGS) entry which is preliminary data.</text>
</comment>
<dbReference type="InterPro" id="IPR029044">
    <property type="entry name" value="Nucleotide-diphossugar_trans"/>
</dbReference>
<dbReference type="OrthoDB" id="9788272at2"/>
<evidence type="ECO:0000313" key="4">
    <source>
        <dbReference type="EMBL" id="EPG73478.1"/>
    </source>
</evidence>
<evidence type="ECO:0000313" key="5">
    <source>
        <dbReference type="Proteomes" id="UP000014540"/>
    </source>
</evidence>
<dbReference type="RefSeq" id="WP_016549959.1">
    <property type="nucleotide sequence ID" value="NZ_AKWZ02000010.1"/>
</dbReference>
<gene>
    <name evidence="4" type="ORF">LEP1GSC058_2770</name>
</gene>
<name>S3UW52_9LEPT</name>
<evidence type="ECO:0000259" key="3">
    <source>
        <dbReference type="Pfam" id="PF00483"/>
    </source>
</evidence>
<dbReference type="EMBL" id="AKWZ02000010">
    <property type="protein sequence ID" value="EPG73478.1"/>
    <property type="molecule type" value="Genomic_DNA"/>
</dbReference>
<dbReference type="InterPro" id="IPR005835">
    <property type="entry name" value="NTP_transferase_dom"/>
</dbReference>
<protein>
    <submittedName>
        <fullName evidence="4">Nucleotidyl transferase domain protein</fullName>
    </submittedName>
</protein>
<dbReference type="AlphaFoldDB" id="S3UW52"/>
<organism evidence="4 5">
    <name type="scientific">Leptospira fainei serovar Hurstbridge str. BUT 6</name>
    <dbReference type="NCBI Taxonomy" id="1193011"/>
    <lineage>
        <taxon>Bacteria</taxon>
        <taxon>Pseudomonadati</taxon>
        <taxon>Spirochaetota</taxon>
        <taxon>Spirochaetia</taxon>
        <taxon>Leptospirales</taxon>
        <taxon>Leptospiraceae</taxon>
        <taxon>Leptospira</taxon>
    </lineage>
</organism>
<evidence type="ECO:0000256" key="1">
    <source>
        <dbReference type="ARBA" id="ARBA00022679"/>
    </source>
</evidence>
<dbReference type="SUPFAM" id="SSF53448">
    <property type="entry name" value="Nucleotide-diphospho-sugar transferases"/>
    <property type="match status" value="1"/>
</dbReference>
<dbReference type="Proteomes" id="UP000014540">
    <property type="component" value="Unassembled WGS sequence"/>
</dbReference>
<accession>S3UW52</accession>
<reference evidence="4" key="1">
    <citation type="submission" date="2013-04" db="EMBL/GenBank/DDBJ databases">
        <authorList>
            <person name="Harkins D.M."/>
            <person name="Durkin A.S."/>
            <person name="Selengut J.D."/>
            <person name="Sanka R."/>
            <person name="DePew J."/>
            <person name="Purushe J."/>
            <person name="Ahmed A."/>
            <person name="van der Linden H."/>
            <person name="Goris M.G.A."/>
            <person name="Hartskeerl R.A."/>
            <person name="Vinetz J.M."/>
            <person name="Sutton G.G."/>
            <person name="Nelson W.C."/>
            <person name="Fouts D.E."/>
        </authorList>
    </citation>
    <scope>NUCLEOTIDE SEQUENCE [LARGE SCALE GENOMIC DNA]</scope>
    <source>
        <strain evidence="4">BUT 6</strain>
    </source>
</reference>
<feature type="domain" description="Nucleotidyl transferase" evidence="3">
    <location>
        <begin position="10"/>
        <end position="112"/>
    </location>
</feature>